<dbReference type="RefSeq" id="WP_211955558.1">
    <property type="nucleotide sequence ID" value="NZ_CAJPVI010000030.1"/>
</dbReference>
<dbReference type="EMBL" id="CAJPVI010000030">
    <property type="protein sequence ID" value="CAG2154211.1"/>
    <property type="molecule type" value="Genomic_DNA"/>
</dbReference>
<dbReference type="InterPro" id="IPR012675">
    <property type="entry name" value="Beta-grasp_dom_sf"/>
</dbReference>
<dbReference type="PRINTS" id="PR00355">
    <property type="entry name" value="ADRENODOXIN"/>
</dbReference>
<dbReference type="SUPFAM" id="SSF54292">
    <property type="entry name" value="2Fe-2S ferredoxin-like"/>
    <property type="match status" value="1"/>
</dbReference>
<keyword evidence="3" id="KW-0479">Metal-binding</keyword>
<evidence type="ECO:0000256" key="5">
    <source>
        <dbReference type="ARBA" id="ARBA00023014"/>
    </source>
</evidence>
<proteinExistence type="inferred from homology"/>
<comment type="caution">
    <text evidence="8">The sequence shown here is derived from an EMBL/GenBank/DDBJ whole genome shotgun (WGS) entry which is preliminary data.</text>
</comment>
<evidence type="ECO:0000256" key="2">
    <source>
        <dbReference type="ARBA" id="ARBA00022714"/>
    </source>
</evidence>
<evidence type="ECO:0000256" key="1">
    <source>
        <dbReference type="ARBA" id="ARBA00010914"/>
    </source>
</evidence>
<dbReference type="PANTHER" id="PTHR23426">
    <property type="entry name" value="FERREDOXIN/ADRENODOXIN"/>
    <property type="match status" value="1"/>
</dbReference>
<evidence type="ECO:0000256" key="3">
    <source>
        <dbReference type="ARBA" id="ARBA00022723"/>
    </source>
</evidence>
<evidence type="ECO:0000256" key="6">
    <source>
        <dbReference type="ARBA" id="ARBA00034078"/>
    </source>
</evidence>
<dbReference type="Pfam" id="PF00111">
    <property type="entry name" value="Fer2"/>
    <property type="match status" value="1"/>
</dbReference>
<comment type="similarity">
    <text evidence="1">Belongs to the adrenodoxin/putidaredoxin family.</text>
</comment>
<feature type="domain" description="2Fe-2S ferredoxin-type" evidence="7">
    <location>
        <begin position="2"/>
        <end position="106"/>
    </location>
</feature>
<evidence type="ECO:0000313" key="8">
    <source>
        <dbReference type="EMBL" id="CAG2154211.1"/>
    </source>
</evidence>
<evidence type="ECO:0000313" key="9">
    <source>
        <dbReference type="Proteomes" id="UP000672657"/>
    </source>
</evidence>
<keyword evidence="2" id="KW-0001">2Fe-2S</keyword>
<dbReference type="Gene3D" id="3.10.20.30">
    <property type="match status" value="1"/>
</dbReference>
<keyword evidence="4" id="KW-0408">Iron</keyword>
<reference evidence="8 9" key="1">
    <citation type="submission" date="2021-03" db="EMBL/GenBank/DDBJ databases">
        <authorList>
            <person name="Peeters C."/>
        </authorList>
    </citation>
    <scope>NUCLEOTIDE SEQUENCE [LARGE SCALE GENOMIC DNA]</scope>
    <source>
        <strain evidence="8 9">LMG 26411</strain>
    </source>
</reference>
<dbReference type="InterPro" id="IPR001041">
    <property type="entry name" value="2Fe-2S_ferredoxin-type"/>
</dbReference>
<dbReference type="PANTHER" id="PTHR23426:SF65">
    <property type="entry name" value="FERREDOXIN-2, MITOCHONDRIAL"/>
    <property type="match status" value="1"/>
</dbReference>
<dbReference type="InterPro" id="IPR001055">
    <property type="entry name" value="Adrenodoxin-like"/>
</dbReference>
<name>A0ABM8TM37_9BURK</name>
<protein>
    <submittedName>
        <fullName evidence="8">Ferredoxin-6</fullName>
    </submittedName>
</protein>
<evidence type="ECO:0000259" key="7">
    <source>
        <dbReference type="PROSITE" id="PS51085"/>
    </source>
</evidence>
<gene>
    <name evidence="8" type="primary">fdxE_2</name>
    <name evidence="8" type="ORF">LMG26411_04581</name>
</gene>
<dbReference type="CDD" id="cd00207">
    <property type="entry name" value="fer2"/>
    <property type="match status" value="1"/>
</dbReference>
<comment type="cofactor">
    <cofactor evidence="6">
        <name>[2Fe-2S] cluster</name>
        <dbReference type="ChEBI" id="CHEBI:190135"/>
    </cofactor>
</comment>
<organism evidence="8 9">
    <name type="scientific">Cupriavidus numazuensis</name>
    <dbReference type="NCBI Taxonomy" id="221992"/>
    <lineage>
        <taxon>Bacteria</taxon>
        <taxon>Pseudomonadati</taxon>
        <taxon>Pseudomonadota</taxon>
        <taxon>Betaproteobacteria</taxon>
        <taxon>Burkholderiales</taxon>
        <taxon>Burkholderiaceae</taxon>
        <taxon>Cupriavidus</taxon>
    </lineage>
</organism>
<dbReference type="InterPro" id="IPR036010">
    <property type="entry name" value="2Fe-2S_ferredoxin-like_sf"/>
</dbReference>
<dbReference type="PROSITE" id="PS51085">
    <property type="entry name" value="2FE2S_FER_2"/>
    <property type="match status" value="1"/>
</dbReference>
<dbReference type="Proteomes" id="UP000672657">
    <property type="component" value="Unassembled WGS sequence"/>
</dbReference>
<keyword evidence="5" id="KW-0411">Iron-sulfur</keyword>
<sequence length="107" mass="11515">MPALTFVQATGERKIVEALVGESAMHAARRNLVPGIVADCGGELACATCHVVVDERWLSALTPRSASEDEMLECTAEVPTSCSRLACQVRISLELEGLILHIPRSQK</sequence>
<accession>A0ABM8TM37</accession>
<evidence type="ECO:0000256" key="4">
    <source>
        <dbReference type="ARBA" id="ARBA00023004"/>
    </source>
</evidence>
<keyword evidence="9" id="KW-1185">Reference proteome</keyword>